<dbReference type="InterPro" id="IPR010255">
    <property type="entry name" value="Haem_peroxidase_sf"/>
</dbReference>
<evidence type="ECO:0000256" key="5">
    <source>
        <dbReference type="ARBA" id="ARBA00022559"/>
    </source>
</evidence>
<comment type="subcellular location">
    <subcellularLocation>
        <location evidence="18">Secreted</location>
    </subcellularLocation>
</comment>
<keyword evidence="7 15" id="KW-0479">Metal-binding</keyword>
<dbReference type="PANTHER" id="PTHR31388">
    <property type="entry name" value="PEROXIDASE 72-RELATED"/>
    <property type="match status" value="1"/>
</dbReference>
<comment type="similarity">
    <text evidence="18">Belongs to the peroxidase family. Classical plant (class III) peroxidase subfamily.</text>
</comment>
<name>A0AA39RKI8_ACESA</name>
<feature type="binding site" evidence="15">
    <location>
        <position position="80"/>
    </location>
    <ligand>
        <name>Ca(2+)</name>
        <dbReference type="ChEBI" id="CHEBI:29108"/>
        <label>1</label>
    </ligand>
</feature>
<keyword evidence="18" id="KW-0732">Signal</keyword>
<accession>A0AA39RKI8</accession>
<dbReference type="PANTHER" id="PTHR31388:SF9">
    <property type="entry name" value="PEROXIDASE 11"/>
    <property type="match status" value="1"/>
</dbReference>
<dbReference type="GO" id="GO:0046872">
    <property type="term" value="F:metal ion binding"/>
    <property type="evidence" value="ECO:0007669"/>
    <property type="project" value="UniProtKB-UniRule"/>
</dbReference>
<dbReference type="GO" id="GO:0006979">
    <property type="term" value="P:response to oxidative stress"/>
    <property type="evidence" value="ECO:0007669"/>
    <property type="project" value="UniProtKB-UniRule"/>
</dbReference>
<dbReference type="Proteomes" id="UP001168877">
    <property type="component" value="Unassembled WGS sequence"/>
</dbReference>
<feature type="binding site" evidence="15">
    <location>
        <position position="85"/>
    </location>
    <ligand>
        <name>Ca(2+)</name>
        <dbReference type="ChEBI" id="CHEBI:29108"/>
        <label>1</label>
    </ligand>
</feature>
<evidence type="ECO:0000256" key="16">
    <source>
        <dbReference type="PIRSR" id="PIRSR600823-4"/>
    </source>
</evidence>
<keyword evidence="8 15" id="KW-0106">Calcium</keyword>
<evidence type="ECO:0000256" key="18">
    <source>
        <dbReference type="RuleBase" id="RU362060"/>
    </source>
</evidence>
<feature type="site" description="Transition state stabilizer" evidence="16">
    <location>
        <position position="75"/>
    </location>
</feature>
<dbReference type="Gene3D" id="1.10.420.10">
    <property type="entry name" value="Peroxidase, domain 2"/>
    <property type="match status" value="1"/>
</dbReference>
<comment type="function">
    <text evidence="2">Removal of H(2)O(2), oxidation of toxic reductants, biosynthesis and degradation of lignin, suberization, auxin catabolism, response to environmental stresses such as wounding, pathogen attack and oxidative stress. These functions might be dependent on each isozyme/isoform in each plant tissue.</text>
</comment>
<keyword evidence="5 18" id="KW-0575">Peroxidase</keyword>
<evidence type="ECO:0000256" key="1">
    <source>
        <dbReference type="ARBA" id="ARBA00000189"/>
    </source>
</evidence>
<dbReference type="EMBL" id="JAUESC010000387">
    <property type="protein sequence ID" value="KAK0575272.1"/>
    <property type="molecule type" value="Genomic_DNA"/>
</dbReference>
<evidence type="ECO:0000256" key="12">
    <source>
        <dbReference type="ARBA" id="ARBA00023180"/>
    </source>
</evidence>
<sequence>MAPLRTTHHDQPKLSILLHLVLLVFSVSSYCLCATEPYLTLDYYKSACPTVLEIVRKEMECAVLSDPRNAAFIVRLHFHDCFVQGCDGSVLLDDTIDLQGEKEAPINKNALDGFRIIDRIKNKIESDCPGIVSCADILTIAARDAVILVGGPYWDVPLGRKDSTTAGKELVSTNIPTAEEGLLSIISKFQYQDLSVTDMVALSGAHTIGMARCVNFRGRIYGNLEATTFSETYLSNLRSICPAVGGDNNETPMDYLTPNFFDNSFYQTLLEGEGVLSSDQEMYSSLFGIQTKELVTKYAHDAIAFFEQFSDSMVKLGNITNSDSFVNGEVRRNCRFVNT</sequence>
<dbReference type="PRINTS" id="PR00461">
    <property type="entry name" value="PLPEROXIDASE"/>
</dbReference>
<gene>
    <name evidence="20" type="ORF">LWI29_036410</name>
</gene>
<dbReference type="InterPro" id="IPR019794">
    <property type="entry name" value="Peroxidases_AS"/>
</dbReference>
<dbReference type="PROSITE" id="PS00436">
    <property type="entry name" value="PEROXIDASE_2"/>
    <property type="match status" value="1"/>
</dbReference>
<keyword evidence="18" id="KW-0376">Hydrogen peroxide</keyword>
<keyword evidence="18" id="KW-0964">Secreted</keyword>
<feature type="binding site" evidence="15">
    <location>
        <position position="89"/>
    </location>
    <ligand>
        <name>Ca(2+)</name>
        <dbReference type="ChEBI" id="CHEBI:29108"/>
        <label>1</label>
    </ligand>
</feature>
<evidence type="ECO:0000256" key="15">
    <source>
        <dbReference type="PIRSR" id="PIRSR600823-3"/>
    </source>
</evidence>
<feature type="signal peptide" evidence="18">
    <location>
        <begin position="1"/>
        <end position="33"/>
    </location>
</feature>
<keyword evidence="10 15" id="KW-0408">Iron</keyword>
<proteinExistence type="inferred from homology"/>
<dbReference type="InterPro" id="IPR002016">
    <property type="entry name" value="Haem_peroxidase"/>
</dbReference>
<dbReference type="GO" id="GO:0140825">
    <property type="term" value="F:lactoperoxidase activity"/>
    <property type="evidence" value="ECO:0007669"/>
    <property type="project" value="UniProtKB-EC"/>
</dbReference>
<keyword evidence="6 18" id="KW-0349">Heme</keyword>
<comment type="similarity">
    <text evidence="3">Belongs to the peroxidase family. Ascorbate peroxidase subfamily.</text>
</comment>
<dbReference type="InterPro" id="IPR000823">
    <property type="entry name" value="Peroxidase_pln"/>
</dbReference>
<feature type="binding site" evidence="15">
    <location>
        <position position="87"/>
    </location>
    <ligand>
        <name>Ca(2+)</name>
        <dbReference type="ChEBI" id="CHEBI:29108"/>
        <label>1</label>
    </ligand>
</feature>
<feature type="disulfide bond" evidence="17">
    <location>
        <begin position="213"/>
        <end position="241"/>
    </location>
</feature>
<comment type="caution">
    <text evidence="20">The sequence shown here is derived from an EMBL/GenBank/DDBJ whole genome shotgun (WGS) entry which is preliminary data.</text>
</comment>
<evidence type="ECO:0000256" key="10">
    <source>
        <dbReference type="ARBA" id="ARBA00023004"/>
    </source>
</evidence>
<evidence type="ECO:0000256" key="13">
    <source>
        <dbReference type="PIRSR" id="PIRSR600823-1"/>
    </source>
</evidence>
<dbReference type="AlphaFoldDB" id="A0AA39RKI8"/>
<evidence type="ECO:0000259" key="19">
    <source>
        <dbReference type="PROSITE" id="PS50873"/>
    </source>
</evidence>
<feature type="binding site" evidence="15">
    <location>
        <position position="207"/>
    </location>
    <ligand>
        <name>Ca(2+)</name>
        <dbReference type="ChEBI" id="CHEBI:29108"/>
        <label>2</label>
    </ligand>
</feature>
<protein>
    <recommendedName>
        <fullName evidence="4 18">Peroxidase</fullName>
        <ecNumber evidence="4 18">1.11.1.7</ecNumber>
    </recommendedName>
</protein>
<comment type="cofactor">
    <cofactor evidence="15 18">
        <name>heme b</name>
        <dbReference type="ChEBI" id="CHEBI:60344"/>
    </cofactor>
    <text evidence="15 18">Binds 1 heme b (iron(II)-protoporphyrin IX) group per subunit.</text>
</comment>
<evidence type="ECO:0000256" key="11">
    <source>
        <dbReference type="ARBA" id="ARBA00023157"/>
    </source>
</evidence>
<feature type="disulfide bond" evidence="17">
    <location>
        <begin position="48"/>
        <end position="128"/>
    </location>
</feature>
<evidence type="ECO:0000256" key="2">
    <source>
        <dbReference type="ARBA" id="ARBA00002322"/>
    </source>
</evidence>
<evidence type="ECO:0000256" key="14">
    <source>
        <dbReference type="PIRSR" id="PIRSR600823-2"/>
    </source>
</evidence>
<reference evidence="20" key="2">
    <citation type="submission" date="2023-06" db="EMBL/GenBank/DDBJ databases">
        <authorList>
            <person name="Swenson N.G."/>
            <person name="Wegrzyn J.L."/>
            <person name="Mcevoy S.L."/>
        </authorList>
    </citation>
    <scope>NUCLEOTIDE SEQUENCE</scope>
    <source>
        <strain evidence="20">NS2018</strain>
        <tissue evidence="20">Leaf</tissue>
    </source>
</reference>
<feature type="disulfide bond" evidence="17">
    <location>
        <begin position="81"/>
        <end position="86"/>
    </location>
</feature>
<evidence type="ECO:0000256" key="9">
    <source>
        <dbReference type="ARBA" id="ARBA00023002"/>
    </source>
</evidence>
<evidence type="ECO:0000256" key="17">
    <source>
        <dbReference type="PIRSR" id="PIRSR600823-5"/>
    </source>
</evidence>
<comment type="cofactor">
    <cofactor evidence="15 18">
        <name>Ca(2+)</name>
        <dbReference type="ChEBI" id="CHEBI:29108"/>
    </cofactor>
    <text evidence="15 18">Binds 2 calcium ions per subunit.</text>
</comment>
<evidence type="ECO:0000256" key="4">
    <source>
        <dbReference type="ARBA" id="ARBA00012313"/>
    </source>
</evidence>
<feature type="binding site" evidence="15">
    <location>
        <position position="262"/>
    </location>
    <ligand>
        <name>Ca(2+)</name>
        <dbReference type="ChEBI" id="CHEBI:29108"/>
        <label>2</label>
    </ligand>
</feature>
<dbReference type="GO" id="GO:0020037">
    <property type="term" value="F:heme binding"/>
    <property type="evidence" value="ECO:0007669"/>
    <property type="project" value="UniProtKB-UniRule"/>
</dbReference>
<comment type="catalytic activity">
    <reaction evidence="1 18">
        <text>2 a phenolic donor + H2O2 = 2 a phenolic radical donor + 2 H2O</text>
        <dbReference type="Rhea" id="RHEA:56136"/>
        <dbReference type="ChEBI" id="CHEBI:15377"/>
        <dbReference type="ChEBI" id="CHEBI:16240"/>
        <dbReference type="ChEBI" id="CHEBI:139520"/>
        <dbReference type="ChEBI" id="CHEBI:139521"/>
        <dbReference type="EC" id="1.11.1.7"/>
    </reaction>
</comment>
<feature type="disulfide bond" evidence="17">
    <location>
        <begin position="134"/>
        <end position="334"/>
    </location>
</feature>
<keyword evidence="11 17" id="KW-1015">Disulfide bond</keyword>
<keyword evidence="12" id="KW-0325">Glycoprotein</keyword>
<evidence type="ECO:0000256" key="8">
    <source>
        <dbReference type="ARBA" id="ARBA00022837"/>
    </source>
</evidence>
<dbReference type="InterPro" id="IPR019793">
    <property type="entry name" value="Peroxidases_heam-ligand_BS"/>
</dbReference>
<dbReference type="GO" id="GO:0005576">
    <property type="term" value="C:extracellular region"/>
    <property type="evidence" value="ECO:0007669"/>
    <property type="project" value="UniProtKB-SubCell"/>
</dbReference>
<dbReference type="PRINTS" id="PR00458">
    <property type="entry name" value="PEROXIDASE"/>
</dbReference>
<dbReference type="FunFam" id="1.10.420.10:FF:000001">
    <property type="entry name" value="Peroxidase"/>
    <property type="match status" value="1"/>
</dbReference>
<dbReference type="PROSITE" id="PS50873">
    <property type="entry name" value="PEROXIDASE_4"/>
    <property type="match status" value="1"/>
</dbReference>
<feature type="binding site" description="axial binding residue" evidence="15">
    <location>
        <position position="206"/>
    </location>
    <ligand>
        <name>heme b</name>
        <dbReference type="ChEBI" id="CHEBI:60344"/>
    </ligand>
    <ligandPart>
        <name>Fe</name>
        <dbReference type="ChEBI" id="CHEBI:18248"/>
    </ligandPart>
</feature>
<reference evidence="20" key="1">
    <citation type="journal article" date="2022" name="Plant J.">
        <title>Strategies of tolerance reflected in two North American maple genomes.</title>
        <authorList>
            <person name="McEvoy S.L."/>
            <person name="Sezen U.U."/>
            <person name="Trouern-Trend A."/>
            <person name="McMahon S.M."/>
            <person name="Schaberg P.G."/>
            <person name="Yang J."/>
            <person name="Wegrzyn J.L."/>
            <person name="Swenson N.G."/>
        </authorList>
    </citation>
    <scope>NUCLEOTIDE SEQUENCE</scope>
    <source>
        <strain evidence="20">NS2018</strain>
    </source>
</reference>
<dbReference type="Pfam" id="PF00141">
    <property type="entry name" value="peroxidase"/>
    <property type="match status" value="1"/>
</dbReference>
<feature type="binding site" evidence="15">
    <location>
        <position position="257"/>
    </location>
    <ligand>
        <name>Ca(2+)</name>
        <dbReference type="ChEBI" id="CHEBI:29108"/>
        <label>2</label>
    </ligand>
</feature>
<dbReference type="EC" id="1.11.1.7" evidence="4 18"/>
<feature type="binding site" evidence="14">
    <location>
        <position position="176"/>
    </location>
    <ligand>
        <name>substrate</name>
    </ligand>
</feature>
<dbReference type="SUPFAM" id="SSF48113">
    <property type="entry name" value="Heme-dependent peroxidases"/>
    <property type="match status" value="1"/>
</dbReference>
<feature type="active site" description="Proton acceptor" evidence="13">
    <location>
        <position position="79"/>
    </location>
</feature>
<dbReference type="FunFam" id="1.10.520.10:FF:000009">
    <property type="entry name" value="Peroxidase"/>
    <property type="match status" value="1"/>
</dbReference>
<evidence type="ECO:0000256" key="3">
    <source>
        <dbReference type="ARBA" id="ARBA00006873"/>
    </source>
</evidence>
<keyword evidence="21" id="KW-1185">Reference proteome</keyword>
<dbReference type="CDD" id="cd00693">
    <property type="entry name" value="secretory_peroxidase"/>
    <property type="match status" value="1"/>
</dbReference>
<dbReference type="PROSITE" id="PS00435">
    <property type="entry name" value="PEROXIDASE_1"/>
    <property type="match status" value="1"/>
</dbReference>
<dbReference type="InterPro" id="IPR033905">
    <property type="entry name" value="Secretory_peroxidase"/>
</dbReference>
<feature type="chain" id="PRO_5041481746" description="Peroxidase" evidence="18">
    <location>
        <begin position="34"/>
        <end position="339"/>
    </location>
</feature>
<dbReference type="GO" id="GO:0042744">
    <property type="term" value="P:hydrogen peroxide catabolic process"/>
    <property type="evidence" value="ECO:0007669"/>
    <property type="project" value="UniProtKB-KW"/>
</dbReference>
<dbReference type="Gene3D" id="1.10.520.10">
    <property type="match status" value="1"/>
</dbReference>
<feature type="binding site" evidence="15">
    <location>
        <position position="101"/>
    </location>
    <ligand>
        <name>Ca(2+)</name>
        <dbReference type="ChEBI" id="CHEBI:29108"/>
        <label>1</label>
    </ligand>
</feature>
<keyword evidence="9 18" id="KW-0560">Oxidoreductase</keyword>
<evidence type="ECO:0000256" key="7">
    <source>
        <dbReference type="ARBA" id="ARBA00022723"/>
    </source>
</evidence>
<organism evidence="20 21">
    <name type="scientific">Acer saccharum</name>
    <name type="common">Sugar maple</name>
    <dbReference type="NCBI Taxonomy" id="4024"/>
    <lineage>
        <taxon>Eukaryota</taxon>
        <taxon>Viridiplantae</taxon>
        <taxon>Streptophyta</taxon>
        <taxon>Embryophyta</taxon>
        <taxon>Tracheophyta</taxon>
        <taxon>Spermatophyta</taxon>
        <taxon>Magnoliopsida</taxon>
        <taxon>eudicotyledons</taxon>
        <taxon>Gunneridae</taxon>
        <taxon>Pentapetalae</taxon>
        <taxon>rosids</taxon>
        <taxon>malvids</taxon>
        <taxon>Sapindales</taxon>
        <taxon>Sapindaceae</taxon>
        <taxon>Hippocastanoideae</taxon>
        <taxon>Acereae</taxon>
        <taxon>Acer</taxon>
    </lineage>
</organism>
<evidence type="ECO:0000256" key="6">
    <source>
        <dbReference type="ARBA" id="ARBA00022617"/>
    </source>
</evidence>
<feature type="binding site" evidence="15">
    <location>
        <position position="254"/>
    </location>
    <ligand>
        <name>Ca(2+)</name>
        <dbReference type="ChEBI" id="CHEBI:29108"/>
        <label>2</label>
    </ligand>
</feature>
<feature type="binding site" evidence="15">
    <location>
        <position position="83"/>
    </location>
    <ligand>
        <name>Ca(2+)</name>
        <dbReference type="ChEBI" id="CHEBI:29108"/>
        <label>1</label>
    </ligand>
</feature>
<feature type="domain" description="Plant heme peroxidase family profile" evidence="19">
    <location>
        <begin position="38"/>
        <end position="338"/>
    </location>
</feature>
<evidence type="ECO:0000313" key="21">
    <source>
        <dbReference type="Proteomes" id="UP001168877"/>
    </source>
</evidence>
<evidence type="ECO:0000313" key="20">
    <source>
        <dbReference type="EMBL" id="KAK0575272.1"/>
    </source>
</evidence>